<evidence type="ECO:0000259" key="12">
    <source>
        <dbReference type="Pfam" id="PF02709"/>
    </source>
</evidence>
<dbReference type="PANTHER" id="PTHR19300:SF57">
    <property type="entry name" value="BETA-1,4-N-ACETYLGALACTOSAMINYLTRANSFERASE"/>
    <property type="match status" value="1"/>
</dbReference>
<keyword evidence="10" id="KW-0325">Glycoprotein</keyword>
<evidence type="ECO:0000313" key="14">
    <source>
        <dbReference type="EMBL" id="KFB46965.1"/>
    </source>
</evidence>
<evidence type="ECO:0000256" key="7">
    <source>
        <dbReference type="ARBA" id="ARBA00022968"/>
    </source>
</evidence>
<comment type="similarity">
    <text evidence="3">Belongs to the glycosyltransferase 7 family.</text>
</comment>
<evidence type="ECO:0000256" key="6">
    <source>
        <dbReference type="ARBA" id="ARBA00022692"/>
    </source>
</evidence>
<keyword evidence="16" id="KW-1185">Reference proteome</keyword>
<organism evidence="14">
    <name type="scientific">Anopheles sinensis</name>
    <name type="common">Mosquito</name>
    <dbReference type="NCBI Taxonomy" id="74873"/>
    <lineage>
        <taxon>Eukaryota</taxon>
        <taxon>Metazoa</taxon>
        <taxon>Ecdysozoa</taxon>
        <taxon>Arthropoda</taxon>
        <taxon>Hexapoda</taxon>
        <taxon>Insecta</taxon>
        <taxon>Pterygota</taxon>
        <taxon>Neoptera</taxon>
        <taxon>Endopterygota</taxon>
        <taxon>Diptera</taxon>
        <taxon>Nematocera</taxon>
        <taxon>Culicoidea</taxon>
        <taxon>Culicidae</taxon>
        <taxon>Anophelinae</taxon>
        <taxon>Anopheles</taxon>
    </lineage>
</organism>
<dbReference type="OrthoDB" id="10038994at2759"/>
<evidence type="ECO:0000256" key="3">
    <source>
        <dbReference type="ARBA" id="ARBA00005735"/>
    </source>
</evidence>
<gene>
    <name evidence="14" type="ORF">ZHAS_00014980</name>
</gene>
<keyword evidence="7" id="KW-0735">Signal-anchor</keyword>
<dbReference type="InterPro" id="IPR027791">
    <property type="entry name" value="Galactosyl_T_C"/>
</dbReference>
<keyword evidence="5" id="KW-0808">Transferase</keyword>
<dbReference type="Proteomes" id="UP000030765">
    <property type="component" value="Unassembled WGS sequence"/>
</dbReference>
<dbReference type="Gene3D" id="3.90.550.10">
    <property type="entry name" value="Spore Coat Polysaccharide Biosynthesis Protein SpsA, Chain A"/>
    <property type="match status" value="1"/>
</dbReference>
<dbReference type="EnsemblMetazoa" id="ASIC014980-RA">
    <property type="protein sequence ID" value="ASIC014980-PA"/>
    <property type="gene ID" value="ASIC014980"/>
</dbReference>
<dbReference type="GO" id="GO:0008378">
    <property type="term" value="F:galactosyltransferase activity"/>
    <property type="evidence" value="ECO:0007669"/>
    <property type="project" value="TreeGrafter"/>
</dbReference>
<dbReference type="Pfam" id="PF13733">
    <property type="entry name" value="Glyco_transf_7N"/>
    <property type="match status" value="1"/>
</dbReference>
<dbReference type="InterPro" id="IPR029044">
    <property type="entry name" value="Nucleotide-diphossugar_trans"/>
</dbReference>
<evidence type="ECO:0000313" key="15">
    <source>
        <dbReference type="EnsemblMetazoa" id="ASIC014980-PA"/>
    </source>
</evidence>
<comment type="pathway">
    <text evidence="2">Protein modification; protein glycosylation.</text>
</comment>
<dbReference type="GO" id="GO:0033842">
    <property type="term" value="F:N-acetyl-beta-glucosaminyl-derivative 4-beta-N-acetylgalactosaminyltransferase activity"/>
    <property type="evidence" value="ECO:0007669"/>
    <property type="project" value="TreeGrafter"/>
</dbReference>
<evidence type="ECO:0000313" key="16">
    <source>
        <dbReference type="Proteomes" id="UP000030765"/>
    </source>
</evidence>
<evidence type="ECO:0000256" key="8">
    <source>
        <dbReference type="ARBA" id="ARBA00022989"/>
    </source>
</evidence>
<dbReference type="AlphaFoldDB" id="A0A084W9S1"/>
<evidence type="ECO:0000256" key="5">
    <source>
        <dbReference type="ARBA" id="ARBA00022679"/>
    </source>
</evidence>
<dbReference type="InterPro" id="IPR003859">
    <property type="entry name" value="Galactosyl_T"/>
</dbReference>
<dbReference type="EMBL" id="ATLV01021859">
    <property type="status" value="NOT_ANNOTATED_CDS"/>
    <property type="molecule type" value="Genomic_DNA"/>
</dbReference>
<evidence type="ECO:0000256" key="2">
    <source>
        <dbReference type="ARBA" id="ARBA00004922"/>
    </source>
</evidence>
<keyword evidence="8" id="KW-1133">Transmembrane helix</keyword>
<dbReference type="PRINTS" id="PR02050">
    <property type="entry name" value="B14GALTRFASE"/>
</dbReference>
<dbReference type="GO" id="GO:0005975">
    <property type="term" value="P:carbohydrate metabolic process"/>
    <property type="evidence" value="ECO:0007669"/>
    <property type="project" value="InterPro"/>
</dbReference>
<dbReference type="VEuPathDB" id="VectorBase:ASIS017602"/>
<keyword evidence="6" id="KW-0812">Transmembrane</keyword>
<feature type="compositionally biased region" description="Low complexity" evidence="11">
    <location>
        <begin position="56"/>
        <end position="65"/>
    </location>
</feature>
<dbReference type="EMBL" id="KE525324">
    <property type="protein sequence ID" value="KFB46965.1"/>
    <property type="molecule type" value="Genomic_DNA"/>
</dbReference>
<dbReference type="GO" id="GO:0016020">
    <property type="term" value="C:membrane"/>
    <property type="evidence" value="ECO:0007669"/>
    <property type="project" value="UniProtKB-SubCell"/>
</dbReference>
<accession>A0A084W9S1</accession>
<evidence type="ECO:0000256" key="9">
    <source>
        <dbReference type="ARBA" id="ARBA00023136"/>
    </source>
</evidence>
<dbReference type="GO" id="GO:0006688">
    <property type="term" value="P:glycosphingolipid biosynthetic process"/>
    <property type="evidence" value="ECO:0007669"/>
    <property type="project" value="TreeGrafter"/>
</dbReference>
<dbReference type="SUPFAM" id="SSF53448">
    <property type="entry name" value="Nucleotide-diphospho-sugar transferases"/>
    <property type="match status" value="1"/>
</dbReference>
<keyword evidence="4" id="KW-0328">Glycosyltransferase</keyword>
<dbReference type="PANTHER" id="PTHR19300">
    <property type="entry name" value="BETA-1,4-GALACTOSYLTRANSFERASE"/>
    <property type="match status" value="1"/>
</dbReference>
<dbReference type="UniPathway" id="UPA00378"/>
<dbReference type="VEuPathDB" id="VectorBase:ASIC014980"/>
<sequence length="551" mass="61789">MAFCNRTLAIKAALGAGFLLILLNLLNSKLDSSTTPNAYSRLGVTHWPKRTHASSERQSLQSSDSDGGKGNVSAPQKDNQQTDNDTSPSIDELSKQTQNASKLAIPSVAVDLTTRHNNSIGGNNSNLPQNKEQYERGLNGALRGDISGPEDLKKQQNVIQNLKHKSTNRTKITLGARMAGKVGTLRNFFDKFTINSCPPIPPNLDGPIDVDVTYEPLSVIEKRYADKLQPGGQYAPPDCTARNRVAIIVPYRDREQHLPIFLKNIHALLMKQQLEYGIYIVEQTAGSSFNRAALMNIGFVEAMKQKNWECMVFHDIDLLPMDDRNLYTCPDQPRHMSVAVDTFSFKLPYSTIFGGVSAMTEKQFRMVNGFSNSFWGWGGEDDDMSNRLKHVGFHIARYPVNIARYTMLNHKKEKANPKRYEKLVNGAKRYDSDGLNSLHYQLVNLIRKPLYTWIHVEISPDTLDGSTDFNRIKLIESGCYGLCGTLRILIKNELLSQLNTLVDPEDISLGKRKGFESDVVNFGKHTQEVAHHRLRHKLVIGDLKVGQLCCC</sequence>
<dbReference type="InterPro" id="IPR027995">
    <property type="entry name" value="Galactosyl_T_N"/>
</dbReference>
<evidence type="ECO:0000256" key="4">
    <source>
        <dbReference type="ARBA" id="ARBA00022676"/>
    </source>
</evidence>
<dbReference type="GO" id="GO:0005794">
    <property type="term" value="C:Golgi apparatus"/>
    <property type="evidence" value="ECO:0007669"/>
    <property type="project" value="TreeGrafter"/>
</dbReference>
<reference evidence="14 16" key="1">
    <citation type="journal article" date="2014" name="BMC Genomics">
        <title>Genome sequence of Anopheles sinensis provides insight into genetics basis of mosquito competence for malaria parasites.</title>
        <authorList>
            <person name="Zhou D."/>
            <person name="Zhang D."/>
            <person name="Ding G."/>
            <person name="Shi L."/>
            <person name="Hou Q."/>
            <person name="Ye Y."/>
            <person name="Xu Y."/>
            <person name="Zhou H."/>
            <person name="Xiong C."/>
            <person name="Li S."/>
            <person name="Yu J."/>
            <person name="Hong S."/>
            <person name="Yu X."/>
            <person name="Zou P."/>
            <person name="Chen C."/>
            <person name="Chang X."/>
            <person name="Wang W."/>
            <person name="Lv Y."/>
            <person name="Sun Y."/>
            <person name="Ma L."/>
            <person name="Shen B."/>
            <person name="Zhu C."/>
        </authorList>
    </citation>
    <scope>NUCLEOTIDE SEQUENCE [LARGE SCALE GENOMIC DNA]</scope>
</reference>
<dbReference type="STRING" id="74873.A0A084W9S1"/>
<evidence type="ECO:0000259" key="13">
    <source>
        <dbReference type="Pfam" id="PF13733"/>
    </source>
</evidence>
<feature type="domain" description="Galactosyltransferase C-terminal" evidence="12">
    <location>
        <begin position="334"/>
        <end position="411"/>
    </location>
</feature>
<comment type="subcellular location">
    <subcellularLocation>
        <location evidence="1">Membrane</location>
        <topology evidence="1">Single-pass type II membrane protein</topology>
    </subcellularLocation>
</comment>
<dbReference type="CDD" id="cd00899">
    <property type="entry name" value="b4GalT"/>
    <property type="match status" value="1"/>
</dbReference>
<proteinExistence type="inferred from homology"/>
<feature type="domain" description="Galactosyltransferase N-terminal" evidence="13">
    <location>
        <begin position="197"/>
        <end position="330"/>
    </location>
</feature>
<dbReference type="Pfam" id="PF02709">
    <property type="entry name" value="Glyco_transf_7C"/>
    <property type="match status" value="1"/>
</dbReference>
<feature type="region of interest" description="Disordered" evidence="11">
    <location>
        <begin position="49"/>
        <end position="98"/>
    </location>
</feature>
<keyword evidence="9" id="KW-0472">Membrane</keyword>
<name>A0A084W9S1_ANOSI</name>
<reference evidence="15" key="2">
    <citation type="submission" date="2020-05" db="UniProtKB">
        <authorList>
            <consortium name="EnsemblMetazoa"/>
        </authorList>
    </citation>
    <scope>IDENTIFICATION</scope>
</reference>
<feature type="compositionally biased region" description="Polar residues" evidence="11">
    <location>
        <begin position="73"/>
        <end position="98"/>
    </location>
</feature>
<evidence type="ECO:0000256" key="1">
    <source>
        <dbReference type="ARBA" id="ARBA00004606"/>
    </source>
</evidence>
<evidence type="ECO:0000256" key="11">
    <source>
        <dbReference type="SAM" id="MobiDB-lite"/>
    </source>
</evidence>
<protein>
    <submittedName>
        <fullName evidence="14">AGAP004781-PA-like protein</fullName>
    </submittedName>
</protein>
<evidence type="ECO:0000256" key="10">
    <source>
        <dbReference type="ARBA" id="ARBA00023180"/>
    </source>
</evidence>